<dbReference type="EMBL" id="LAZR01066502">
    <property type="protein sequence ID" value="KKK53444.1"/>
    <property type="molecule type" value="Genomic_DNA"/>
</dbReference>
<protein>
    <recommendedName>
        <fullName evidence="2">DUF2188 domain-containing protein</fullName>
    </recommendedName>
</protein>
<dbReference type="AlphaFoldDB" id="A0A0F8YH01"/>
<name>A0A0F8YH01_9ZZZZ</name>
<comment type="caution">
    <text evidence="1">The sequence shown here is derived from an EMBL/GenBank/DDBJ whole genome shotgun (WGS) entry which is preliminary data.</text>
</comment>
<sequence length="63" mass="7461">MTKFVILKLGKNWWIVSEEYGHIGPYNKREDAESDRRGINRFVRYEDEDGFVTSQSNPIIVKK</sequence>
<gene>
    <name evidence="1" type="ORF">LCGC14_3094710</name>
</gene>
<evidence type="ECO:0008006" key="2">
    <source>
        <dbReference type="Google" id="ProtNLM"/>
    </source>
</evidence>
<evidence type="ECO:0000313" key="1">
    <source>
        <dbReference type="EMBL" id="KKK53444.1"/>
    </source>
</evidence>
<proteinExistence type="predicted"/>
<reference evidence="1" key="1">
    <citation type="journal article" date="2015" name="Nature">
        <title>Complex archaea that bridge the gap between prokaryotes and eukaryotes.</title>
        <authorList>
            <person name="Spang A."/>
            <person name="Saw J.H."/>
            <person name="Jorgensen S.L."/>
            <person name="Zaremba-Niedzwiedzka K."/>
            <person name="Martijn J."/>
            <person name="Lind A.E."/>
            <person name="van Eijk R."/>
            <person name="Schleper C."/>
            <person name="Guy L."/>
            <person name="Ettema T.J."/>
        </authorList>
    </citation>
    <scope>NUCLEOTIDE SEQUENCE</scope>
</reference>
<accession>A0A0F8YH01</accession>
<organism evidence="1">
    <name type="scientific">marine sediment metagenome</name>
    <dbReference type="NCBI Taxonomy" id="412755"/>
    <lineage>
        <taxon>unclassified sequences</taxon>
        <taxon>metagenomes</taxon>
        <taxon>ecological metagenomes</taxon>
    </lineage>
</organism>